<keyword evidence="1" id="KW-0812">Transmembrane</keyword>
<name>A0A2M8W510_9RHOB</name>
<dbReference type="Pfam" id="PF00873">
    <property type="entry name" value="ACR_tran"/>
    <property type="match status" value="1"/>
</dbReference>
<dbReference type="OrthoDB" id="9798415at2"/>
<feature type="transmembrane region" description="Helical" evidence="1">
    <location>
        <begin position="357"/>
        <end position="380"/>
    </location>
</feature>
<feature type="transmembrane region" description="Helical" evidence="1">
    <location>
        <begin position="858"/>
        <end position="877"/>
    </location>
</feature>
<dbReference type="RefSeq" id="WP_100368322.1">
    <property type="nucleotide sequence ID" value="NZ_PGTY01000002.1"/>
</dbReference>
<feature type="transmembrane region" description="Helical" evidence="1">
    <location>
        <begin position="883"/>
        <end position="901"/>
    </location>
</feature>
<accession>A0A2M8W510</accession>
<evidence type="ECO:0000313" key="2">
    <source>
        <dbReference type="EMBL" id="PJI85986.1"/>
    </source>
</evidence>
<dbReference type="GO" id="GO:0005886">
    <property type="term" value="C:plasma membrane"/>
    <property type="evidence" value="ECO:0007669"/>
    <property type="project" value="TreeGrafter"/>
</dbReference>
<evidence type="ECO:0000313" key="3">
    <source>
        <dbReference type="Proteomes" id="UP000228531"/>
    </source>
</evidence>
<keyword evidence="3" id="KW-1185">Reference proteome</keyword>
<dbReference type="Gene3D" id="3.30.2090.10">
    <property type="entry name" value="Multidrug efflux transporter AcrB TolC docking domain, DN and DC subdomains"/>
    <property type="match status" value="2"/>
</dbReference>
<keyword evidence="1" id="KW-1133">Transmembrane helix</keyword>
<dbReference type="SUPFAM" id="SSF82693">
    <property type="entry name" value="Multidrug efflux transporter AcrB pore domain, PN1, PN2, PC1 and PC2 subdomains"/>
    <property type="match status" value="3"/>
</dbReference>
<keyword evidence="1" id="KW-0472">Membrane</keyword>
<dbReference type="Gene3D" id="3.30.70.1320">
    <property type="entry name" value="Multidrug efflux transporter AcrB pore domain like"/>
    <property type="match status" value="1"/>
</dbReference>
<dbReference type="EMBL" id="PGTY01000002">
    <property type="protein sequence ID" value="PJI85986.1"/>
    <property type="molecule type" value="Genomic_DNA"/>
</dbReference>
<sequence>MISFIFNRRLLALSVLFVIAIGAGAMLTTPRAEDPTIQSRNAAVTTLYPGASAQRVEALVTRVIEEELRTLAEIDEISSTSRADVSIVSITLLDEVTDVAPVWSRVRDKLADIEAGMPSGSLPPDLNDEGGYAYTAAFAVHAGDGRDTDRLILQRYAEELADQLRSVPGTDLVEVHASDPELVEVTVDEAALRAAGLDVRAVATALAGADARNAAGSVVNDTNSLTIELDNTLDNLERLRAIPLQSDGASSLVLGDIAEFRRTVSDPPSELGLFNGELAVFIGTRMQPGQRVDLWVPHAQAVVEQFSERNVAGVTVTELFEQASYTTERLQTVLVSLGQGLAIVVIVLLFTMGLRSALSVGLAIPTTALMTAGLFPMVGIDFNQMSIVGVIVALGLMVDNAIIMTNDIRERLSKEERFRTAIEGALRKLLFPLAASTFTTMLAFMPIVLLPGGAGEFVGPMSIAVICALGSSFVVSMYIVPALAPILFREGKASGKGWTTQGISVGPLATGFRALIRFLIGRPIVGIAVCLAPVIIGITSLPTVPTSFFPPADRDQFRIEIRLPQSTVITRTTEVVGEIERIIRDTEGVTQTLTVTGAATPQLYYNVISSESANPAFGNIIINTTGAARTAELIPYFQESLSKQFPEVALVVRRYEFGPPVSTPVEMRVYGPELEVLAEYGQIAAGILGSVEGAVYARASLHRDNVKLAVDVDDEAARVVGLDAAAIAQQINASFNGQTGGFVLEGSEQLPISVRLGQGQRETVDDLADVTLLAPGGAEVPLTSVAEVRPVPAWTDITRLNGARIQSVSSFVEFGMLPSVVQTRFEAALEEAEFELPAGYSYSFEGAQGQRSEAVGRLLSQVSILLIAAVTSLVIAFNSFRRMGMVFIAGFLALGMGMLVLKLTGNNFGFIVIIGIMGLIGVGINGTIVMTEVLDEDPDARVGDPDAMADIVTGYTARHIWSTTLTTAGGFVPLILLGGDFWPPFAEVFAGGLLLLTLVTFIFTPCAYKLLIARWNRRSREERDASEALTNATPAE</sequence>
<dbReference type="InterPro" id="IPR001036">
    <property type="entry name" value="Acrflvin-R"/>
</dbReference>
<dbReference type="GO" id="GO:0042910">
    <property type="term" value="F:xenobiotic transmembrane transporter activity"/>
    <property type="evidence" value="ECO:0007669"/>
    <property type="project" value="TreeGrafter"/>
</dbReference>
<dbReference type="PRINTS" id="PR00702">
    <property type="entry name" value="ACRIFLAVINRP"/>
</dbReference>
<dbReference type="SUPFAM" id="SSF82714">
    <property type="entry name" value="Multidrug efflux transporter AcrB TolC docking domain, DN and DC subdomains"/>
    <property type="match status" value="2"/>
</dbReference>
<organism evidence="2 3">
    <name type="scientific">Yoonia maricola</name>
    <dbReference type="NCBI Taxonomy" id="420999"/>
    <lineage>
        <taxon>Bacteria</taxon>
        <taxon>Pseudomonadati</taxon>
        <taxon>Pseudomonadota</taxon>
        <taxon>Alphaproteobacteria</taxon>
        <taxon>Rhodobacterales</taxon>
        <taxon>Paracoccaceae</taxon>
        <taxon>Yoonia</taxon>
    </lineage>
</organism>
<feature type="transmembrane region" description="Helical" evidence="1">
    <location>
        <begin position="461"/>
        <end position="488"/>
    </location>
</feature>
<comment type="caution">
    <text evidence="2">The sequence shown here is derived from an EMBL/GenBank/DDBJ whole genome shotgun (WGS) entry which is preliminary data.</text>
</comment>
<feature type="transmembrane region" description="Helical" evidence="1">
    <location>
        <begin position="908"/>
        <end position="930"/>
    </location>
</feature>
<dbReference type="InterPro" id="IPR027463">
    <property type="entry name" value="AcrB_DN_DC_subdom"/>
</dbReference>
<reference evidence="2 3" key="1">
    <citation type="submission" date="2017-11" db="EMBL/GenBank/DDBJ databases">
        <title>Genomic Encyclopedia of Archaeal and Bacterial Type Strains, Phase II (KMG-II): From Individual Species to Whole Genera.</title>
        <authorList>
            <person name="Goeker M."/>
        </authorList>
    </citation>
    <scope>NUCLEOTIDE SEQUENCE [LARGE SCALE GENOMIC DNA]</scope>
    <source>
        <strain evidence="2 3">DSM 29128</strain>
    </source>
</reference>
<dbReference type="Gene3D" id="3.30.70.1430">
    <property type="entry name" value="Multidrug efflux transporter AcrB pore domain"/>
    <property type="match status" value="2"/>
</dbReference>
<dbReference type="PANTHER" id="PTHR32063">
    <property type="match status" value="1"/>
</dbReference>
<dbReference type="PANTHER" id="PTHR32063:SF18">
    <property type="entry name" value="CATION EFFLUX SYSTEM PROTEIN"/>
    <property type="match status" value="1"/>
</dbReference>
<feature type="transmembrane region" description="Helical" evidence="1">
    <location>
        <begin position="988"/>
        <end position="1011"/>
    </location>
</feature>
<proteinExistence type="predicted"/>
<feature type="transmembrane region" description="Helical" evidence="1">
    <location>
        <begin position="386"/>
        <end position="408"/>
    </location>
</feature>
<dbReference type="Gene3D" id="1.20.1640.10">
    <property type="entry name" value="Multidrug efflux transporter AcrB transmembrane domain"/>
    <property type="match status" value="2"/>
</dbReference>
<gene>
    <name evidence="2" type="ORF">BC777_2340</name>
</gene>
<feature type="transmembrane region" description="Helical" evidence="1">
    <location>
        <begin position="429"/>
        <end position="449"/>
    </location>
</feature>
<dbReference type="Proteomes" id="UP000228531">
    <property type="component" value="Unassembled WGS sequence"/>
</dbReference>
<feature type="transmembrane region" description="Helical" evidence="1">
    <location>
        <begin position="330"/>
        <end position="350"/>
    </location>
</feature>
<protein>
    <submittedName>
        <fullName evidence="2">Multidrug efflux pump subunit AcrB</fullName>
    </submittedName>
</protein>
<dbReference type="AlphaFoldDB" id="A0A2M8W510"/>
<evidence type="ECO:0000256" key="1">
    <source>
        <dbReference type="SAM" id="Phobius"/>
    </source>
</evidence>
<dbReference type="Gene3D" id="3.30.70.1440">
    <property type="entry name" value="Multidrug efflux transporter AcrB pore domain"/>
    <property type="match status" value="1"/>
</dbReference>
<dbReference type="SUPFAM" id="SSF82866">
    <property type="entry name" value="Multidrug efflux transporter AcrB transmembrane domain"/>
    <property type="match status" value="2"/>
</dbReference>